<comment type="caution">
    <text evidence="1">The sequence shown here is derived from an EMBL/GenBank/DDBJ whole genome shotgun (WGS) entry which is preliminary data.</text>
</comment>
<dbReference type="EMBL" id="JAPQKI010000005">
    <property type="protein sequence ID" value="KAJ5099932.1"/>
    <property type="molecule type" value="Genomic_DNA"/>
</dbReference>
<evidence type="ECO:0000313" key="1">
    <source>
        <dbReference type="EMBL" id="KAJ5099932.1"/>
    </source>
</evidence>
<dbReference type="RefSeq" id="XP_056475586.1">
    <property type="nucleotide sequence ID" value="XM_056619427.1"/>
</dbReference>
<reference evidence="1" key="1">
    <citation type="submission" date="2022-11" db="EMBL/GenBank/DDBJ databases">
        <authorList>
            <person name="Petersen C."/>
        </authorList>
    </citation>
    <scope>NUCLEOTIDE SEQUENCE</scope>
    <source>
        <strain evidence="1">IBT 30761</strain>
    </source>
</reference>
<accession>A0A9W9KCF3</accession>
<evidence type="ECO:0000313" key="2">
    <source>
        <dbReference type="Proteomes" id="UP001149074"/>
    </source>
</evidence>
<reference evidence="1" key="2">
    <citation type="journal article" date="2023" name="IMA Fungus">
        <title>Comparative genomic study of the Penicillium genus elucidates a diverse pangenome and 15 lateral gene transfer events.</title>
        <authorList>
            <person name="Petersen C."/>
            <person name="Sorensen T."/>
            <person name="Nielsen M.R."/>
            <person name="Sondergaard T.E."/>
            <person name="Sorensen J.L."/>
            <person name="Fitzpatrick D.A."/>
            <person name="Frisvad J.C."/>
            <person name="Nielsen K.L."/>
        </authorList>
    </citation>
    <scope>NUCLEOTIDE SEQUENCE</scope>
    <source>
        <strain evidence="1">IBT 30761</strain>
    </source>
</reference>
<gene>
    <name evidence="1" type="ORF">N7532_006933</name>
</gene>
<dbReference type="GeneID" id="81358406"/>
<name>A0A9W9KCF3_9EURO</name>
<sequence length="71" mass="7643">MTAELTREITLISVHVKRSFAQKIGLLVLSKFTAVALGCFAPGTPRIAKSNDRADRANSAREAELAAVVEM</sequence>
<protein>
    <submittedName>
        <fullName evidence="1">Uncharacterized protein</fullName>
    </submittedName>
</protein>
<organism evidence="1 2">
    <name type="scientific">Penicillium argentinense</name>
    <dbReference type="NCBI Taxonomy" id="1131581"/>
    <lineage>
        <taxon>Eukaryota</taxon>
        <taxon>Fungi</taxon>
        <taxon>Dikarya</taxon>
        <taxon>Ascomycota</taxon>
        <taxon>Pezizomycotina</taxon>
        <taxon>Eurotiomycetes</taxon>
        <taxon>Eurotiomycetidae</taxon>
        <taxon>Eurotiales</taxon>
        <taxon>Aspergillaceae</taxon>
        <taxon>Penicillium</taxon>
    </lineage>
</organism>
<dbReference type="AlphaFoldDB" id="A0A9W9KCF3"/>
<proteinExistence type="predicted"/>
<keyword evidence="2" id="KW-1185">Reference proteome</keyword>
<dbReference type="Proteomes" id="UP001149074">
    <property type="component" value="Unassembled WGS sequence"/>
</dbReference>